<evidence type="ECO:0000313" key="8">
    <source>
        <dbReference type="EMBL" id="EGG21231.1"/>
    </source>
</evidence>
<evidence type="ECO:0000256" key="6">
    <source>
        <dbReference type="ARBA" id="ARBA00022840"/>
    </source>
</evidence>
<evidence type="ECO:0000256" key="3">
    <source>
        <dbReference type="ARBA" id="ARBA00022679"/>
    </source>
</evidence>
<dbReference type="EC" id="2.7.4.8" evidence="2"/>
<dbReference type="InterPro" id="IPR008144">
    <property type="entry name" value="Guanylate_kin-like_dom"/>
</dbReference>
<accession>F4PQW6</accession>
<dbReference type="SUPFAM" id="SSF52540">
    <property type="entry name" value="P-loop containing nucleoside triphosphate hydrolases"/>
    <property type="match status" value="1"/>
</dbReference>
<dbReference type="GO" id="GO:0005524">
    <property type="term" value="F:ATP binding"/>
    <property type="evidence" value="ECO:0007669"/>
    <property type="project" value="UniProtKB-KW"/>
</dbReference>
<dbReference type="EMBL" id="GL883010">
    <property type="protein sequence ID" value="EGG21231.1"/>
    <property type="molecule type" value="Genomic_DNA"/>
</dbReference>
<reference evidence="9" key="1">
    <citation type="journal article" date="2011" name="Genome Res.">
        <title>Phylogeny-wide analysis of social amoeba genomes highlights ancient origins for complex intercellular communication.</title>
        <authorList>
            <person name="Heidel A.J."/>
            <person name="Lawal H.M."/>
            <person name="Felder M."/>
            <person name="Schilde C."/>
            <person name="Helps N.R."/>
            <person name="Tunggal B."/>
            <person name="Rivero F."/>
            <person name="John U."/>
            <person name="Schleicher M."/>
            <person name="Eichinger L."/>
            <person name="Platzer M."/>
            <person name="Noegel A.A."/>
            <person name="Schaap P."/>
            <person name="Gloeckner G."/>
        </authorList>
    </citation>
    <scope>NUCLEOTIDE SEQUENCE [LARGE SCALE GENOMIC DNA]</scope>
    <source>
        <strain evidence="9">SH3</strain>
    </source>
</reference>
<evidence type="ECO:0000313" key="9">
    <source>
        <dbReference type="Proteomes" id="UP000007797"/>
    </source>
</evidence>
<dbReference type="OMA" id="EWAVVHG"/>
<dbReference type="Gene3D" id="3.40.50.300">
    <property type="entry name" value="P-loop containing nucleotide triphosphate hydrolases"/>
    <property type="match status" value="1"/>
</dbReference>
<evidence type="ECO:0000256" key="1">
    <source>
        <dbReference type="ARBA" id="ARBA00005790"/>
    </source>
</evidence>
<dbReference type="PROSITE" id="PS00856">
    <property type="entry name" value="GUANYLATE_KINASE_1"/>
    <property type="match status" value="1"/>
</dbReference>
<dbReference type="CDD" id="cd00071">
    <property type="entry name" value="GMPK"/>
    <property type="match status" value="1"/>
</dbReference>
<sequence length="201" mass="22672">MSVEQLIPVVITGPSGAGKGTLIDRLKKEFEGSFGFCVSHTTRKPREGEVDGVHYYFTDKASIEKEIAEDKFVESANVHGNYYGTSKKALQNVLDKGKICILDIDVQGCESVKKAKIPAKFIFISPPSYEELEKRLRGRGTESEESLQKRLTNARTEMGYLDKPGFFDIVIVNDNLEDSYTKLRDIILPYIHFQKSLVRSE</sequence>
<dbReference type="OrthoDB" id="6334211at2759"/>
<dbReference type="PANTHER" id="PTHR23117:SF13">
    <property type="entry name" value="GUANYLATE KINASE"/>
    <property type="match status" value="1"/>
</dbReference>
<proteinExistence type="inferred from homology"/>
<dbReference type="AlphaFoldDB" id="F4PQW6"/>
<dbReference type="NCBIfam" id="TIGR03263">
    <property type="entry name" value="guanyl_kin"/>
    <property type="match status" value="1"/>
</dbReference>
<keyword evidence="6" id="KW-0067">ATP-binding</keyword>
<comment type="similarity">
    <text evidence="1">Belongs to the guanylate kinase family.</text>
</comment>
<feature type="domain" description="Guanylate kinase-like" evidence="7">
    <location>
        <begin position="6"/>
        <end position="188"/>
    </location>
</feature>
<dbReference type="PANTHER" id="PTHR23117">
    <property type="entry name" value="GUANYLATE KINASE-RELATED"/>
    <property type="match status" value="1"/>
</dbReference>
<organism evidence="8 9">
    <name type="scientific">Cavenderia fasciculata</name>
    <name type="common">Slime mold</name>
    <name type="synonym">Dictyostelium fasciculatum</name>
    <dbReference type="NCBI Taxonomy" id="261658"/>
    <lineage>
        <taxon>Eukaryota</taxon>
        <taxon>Amoebozoa</taxon>
        <taxon>Evosea</taxon>
        <taxon>Eumycetozoa</taxon>
        <taxon>Dictyostelia</taxon>
        <taxon>Acytosteliales</taxon>
        <taxon>Cavenderiaceae</taxon>
        <taxon>Cavenderia</taxon>
    </lineage>
</organism>
<evidence type="ECO:0000256" key="2">
    <source>
        <dbReference type="ARBA" id="ARBA00012961"/>
    </source>
</evidence>
<dbReference type="InterPro" id="IPR008145">
    <property type="entry name" value="GK/Ca_channel_bsu"/>
</dbReference>
<evidence type="ECO:0000256" key="4">
    <source>
        <dbReference type="ARBA" id="ARBA00022741"/>
    </source>
</evidence>
<dbReference type="Proteomes" id="UP000007797">
    <property type="component" value="Unassembled WGS sequence"/>
</dbReference>
<dbReference type="GeneID" id="14874230"/>
<keyword evidence="9" id="KW-1185">Reference proteome</keyword>
<keyword evidence="4" id="KW-0547">Nucleotide-binding</keyword>
<dbReference type="HAMAP" id="MF_00328">
    <property type="entry name" value="Guanylate_kinase"/>
    <property type="match status" value="1"/>
</dbReference>
<evidence type="ECO:0000256" key="5">
    <source>
        <dbReference type="ARBA" id="ARBA00022777"/>
    </source>
</evidence>
<gene>
    <name evidence="8" type="primary">gmkA</name>
    <name evidence="8" type="ORF">DFA_01106</name>
</gene>
<evidence type="ECO:0000259" key="7">
    <source>
        <dbReference type="PROSITE" id="PS50052"/>
    </source>
</evidence>
<dbReference type="Pfam" id="PF00625">
    <property type="entry name" value="Guanylate_kin"/>
    <property type="match status" value="1"/>
</dbReference>
<dbReference type="FunFam" id="3.40.50.300:FF:000776">
    <property type="entry name" value="Guanylate kinase 2"/>
    <property type="match status" value="1"/>
</dbReference>
<keyword evidence="5 8" id="KW-0418">Kinase</keyword>
<protein>
    <recommendedName>
        <fullName evidence="2">guanylate kinase</fullName>
        <ecNumber evidence="2">2.7.4.8</ecNumber>
    </recommendedName>
</protein>
<keyword evidence="3" id="KW-0808">Transferase</keyword>
<dbReference type="STRING" id="1054147.F4PQW6"/>
<dbReference type="RefSeq" id="XP_004359081.1">
    <property type="nucleotide sequence ID" value="XM_004359024.1"/>
</dbReference>
<dbReference type="InterPro" id="IPR027417">
    <property type="entry name" value="P-loop_NTPase"/>
</dbReference>
<dbReference type="InterPro" id="IPR017665">
    <property type="entry name" value="Guanylate_kinase"/>
</dbReference>
<dbReference type="GO" id="GO:0004385">
    <property type="term" value="F:GMP kinase activity"/>
    <property type="evidence" value="ECO:0007669"/>
    <property type="project" value="UniProtKB-EC"/>
</dbReference>
<dbReference type="InterPro" id="IPR020590">
    <property type="entry name" value="Guanylate_kinase_CS"/>
</dbReference>
<dbReference type="GO" id="GO:0005829">
    <property type="term" value="C:cytosol"/>
    <property type="evidence" value="ECO:0007669"/>
    <property type="project" value="TreeGrafter"/>
</dbReference>
<dbReference type="SMART" id="SM00072">
    <property type="entry name" value="GuKc"/>
    <property type="match status" value="1"/>
</dbReference>
<name>F4PQW6_CACFS</name>
<dbReference type="PROSITE" id="PS50052">
    <property type="entry name" value="GUANYLATE_KINASE_2"/>
    <property type="match status" value="1"/>
</dbReference>
<dbReference type="KEGG" id="dfa:DFA_01106"/>